<sequence>MKVNSEISNSGAEQSAGGSFASEEVTSSKLVGFSEGNDVEIVTFGNDWKAASTHGTPQRALNFAAKTAGRGDLTEQSSPRIGAVFKPSCPMIDCTFDDNTFCNYVTSVSEHDKVNGSLREWSLSTGAVLNSLTGVPHDLTKTGSFIYAGGTTVAPDDTFVLSTKLPVELKEAARLDFFVYQAGIKGRLQVCINTINNCALNIKGSTIDNRARKWKNYHVPLSTTTHAIHFVADELQDNYAIGLDHIQLLNKYGMAAQPCNS</sequence>
<dbReference type="SUPFAM" id="SSF49899">
    <property type="entry name" value="Concanavalin A-like lectins/glucanases"/>
    <property type="match status" value="1"/>
</dbReference>
<gene>
    <name evidence="3" type="ORF">TELCIR_04709</name>
</gene>
<reference evidence="3 4" key="1">
    <citation type="submission" date="2015-09" db="EMBL/GenBank/DDBJ databases">
        <title>Draft genome of the parasitic nematode Teladorsagia circumcincta isolate WARC Sus (inbred).</title>
        <authorList>
            <person name="Mitreva M."/>
        </authorList>
    </citation>
    <scope>NUCLEOTIDE SEQUENCE [LARGE SCALE GENOMIC DNA]</scope>
    <source>
        <strain evidence="3 4">S</strain>
    </source>
</reference>
<dbReference type="AlphaFoldDB" id="A0A2G9UUC0"/>
<dbReference type="InterPro" id="IPR000998">
    <property type="entry name" value="MAM_dom"/>
</dbReference>
<dbReference type="GO" id="GO:0016020">
    <property type="term" value="C:membrane"/>
    <property type="evidence" value="ECO:0007669"/>
    <property type="project" value="InterPro"/>
</dbReference>
<proteinExistence type="predicted"/>
<dbReference type="OrthoDB" id="5914193at2759"/>
<evidence type="ECO:0000259" key="2">
    <source>
        <dbReference type="PROSITE" id="PS50060"/>
    </source>
</evidence>
<keyword evidence="4" id="KW-1185">Reference proteome</keyword>
<evidence type="ECO:0000256" key="1">
    <source>
        <dbReference type="SAM" id="MobiDB-lite"/>
    </source>
</evidence>
<name>A0A2G9UUC0_TELCI</name>
<feature type="compositionally biased region" description="Polar residues" evidence="1">
    <location>
        <begin position="1"/>
        <end position="17"/>
    </location>
</feature>
<dbReference type="EMBL" id="KZ345477">
    <property type="protein sequence ID" value="PIO73322.1"/>
    <property type="molecule type" value="Genomic_DNA"/>
</dbReference>
<dbReference type="PROSITE" id="PS50060">
    <property type="entry name" value="MAM_2"/>
    <property type="match status" value="1"/>
</dbReference>
<feature type="region of interest" description="Disordered" evidence="1">
    <location>
        <begin position="1"/>
        <end position="20"/>
    </location>
</feature>
<dbReference type="Gene3D" id="2.60.120.200">
    <property type="match status" value="1"/>
</dbReference>
<evidence type="ECO:0000313" key="3">
    <source>
        <dbReference type="EMBL" id="PIO73322.1"/>
    </source>
</evidence>
<feature type="domain" description="MAM" evidence="2">
    <location>
        <begin position="92"/>
        <end position="261"/>
    </location>
</feature>
<dbReference type="Proteomes" id="UP000230423">
    <property type="component" value="Unassembled WGS sequence"/>
</dbReference>
<organism evidence="3 4">
    <name type="scientific">Teladorsagia circumcincta</name>
    <name type="common">Brown stomach worm</name>
    <name type="synonym">Ostertagia circumcincta</name>
    <dbReference type="NCBI Taxonomy" id="45464"/>
    <lineage>
        <taxon>Eukaryota</taxon>
        <taxon>Metazoa</taxon>
        <taxon>Ecdysozoa</taxon>
        <taxon>Nematoda</taxon>
        <taxon>Chromadorea</taxon>
        <taxon>Rhabditida</taxon>
        <taxon>Rhabditina</taxon>
        <taxon>Rhabditomorpha</taxon>
        <taxon>Strongyloidea</taxon>
        <taxon>Trichostrongylidae</taxon>
        <taxon>Teladorsagia</taxon>
    </lineage>
</organism>
<evidence type="ECO:0000313" key="4">
    <source>
        <dbReference type="Proteomes" id="UP000230423"/>
    </source>
</evidence>
<accession>A0A2G9UUC0</accession>
<dbReference type="Pfam" id="PF00629">
    <property type="entry name" value="MAM"/>
    <property type="match status" value="1"/>
</dbReference>
<protein>
    <submittedName>
        <fullName evidence="3">MAM domain protein</fullName>
    </submittedName>
</protein>
<dbReference type="InterPro" id="IPR013320">
    <property type="entry name" value="ConA-like_dom_sf"/>
</dbReference>